<dbReference type="GO" id="GO:0004620">
    <property type="term" value="F:phospholipase activity"/>
    <property type="evidence" value="ECO:0007669"/>
    <property type="project" value="TreeGrafter"/>
</dbReference>
<feature type="short sequence motif" description="GXSXG" evidence="4">
    <location>
        <begin position="74"/>
        <end position="78"/>
    </location>
</feature>
<protein>
    <submittedName>
        <fullName evidence="6">Acyl transferase/acyl hydrolase/lysophospholipase</fullName>
    </submittedName>
</protein>
<dbReference type="PROSITE" id="PS51635">
    <property type="entry name" value="PNPLA"/>
    <property type="match status" value="1"/>
</dbReference>
<dbReference type="GO" id="GO:0006631">
    <property type="term" value="P:fatty acid metabolic process"/>
    <property type="evidence" value="ECO:0007669"/>
    <property type="project" value="TreeGrafter"/>
</dbReference>
<keyword evidence="6" id="KW-0808">Transferase</keyword>
<evidence type="ECO:0000259" key="5">
    <source>
        <dbReference type="PROSITE" id="PS51635"/>
    </source>
</evidence>
<dbReference type="InterPro" id="IPR002641">
    <property type="entry name" value="PNPLA_dom"/>
</dbReference>
<dbReference type="PANTHER" id="PTHR24185:SF1">
    <property type="entry name" value="CALCIUM-INDEPENDENT PHOSPHOLIPASE A2-GAMMA"/>
    <property type="match status" value="1"/>
</dbReference>
<dbReference type="GO" id="GO:0016020">
    <property type="term" value="C:membrane"/>
    <property type="evidence" value="ECO:0007669"/>
    <property type="project" value="TreeGrafter"/>
</dbReference>
<evidence type="ECO:0000313" key="7">
    <source>
        <dbReference type="Proteomes" id="UP000266673"/>
    </source>
</evidence>
<dbReference type="GO" id="GO:0046486">
    <property type="term" value="P:glycerolipid metabolic process"/>
    <property type="evidence" value="ECO:0007669"/>
    <property type="project" value="UniProtKB-ARBA"/>
</dbReference>
<keyword evidence="7" id="KW-1185">Reference proteome</keyword>
<evidence type="ECO:0000256" key="1">
    <source>
        <dbReference type="ARBA" id="ARBA00022801"/>
    </source>
</evidence>
<keyword evidence="3 4" id="KW-0443">Lipid metabolism</keyword>
<dbReference type="PANTHER" id="PTHR24185">
    <property type="entry name" value="CALCIUM-INDEPENDENT PHOSPHOLIPASE A2-GAMMA"/>
    <property type="match status" value="1"/>
</dbReference>
<gene>
    <name evidence="6" type="ORF">C2G38_2226128</name>
</gene>
<evidence type="ECO:0000313" key="6">
    <source>
        <dbReference type="EMBL" id="RIB03071.1"/>
    </source>
</evidence>
<keyword evidence="2 4" id="KW-0442">Lipid degradation</keyword>
<sequence length="339" mass="38559">MGQNHKNTKYVLSIDGGGIRGLIPAKIPAAIEDQVTKNVKKYVQDEITKNRDAKLPKVDDIDVRIADLFDLVAGTSTGAIIALGLTVTNEKKRPKFTANDIVDIYINNRKRFFQKKFGDKRITDDDIVKKDGTAIKVLAPSFNITTNKRAFFANYESVSEEYIQKGWSYTVKGALMREALRASTSAPAYFRSARLKLNEKPEEEYIDSGVFMNNPSVHAYSDAKFLFKNSEIVVVSLGTGFYKELPRNATTRWLFPIINLMMTEESITSSTYVQKLLDEDHYYRFTIKLEHAIDLDSVADADIKTLENTANEIMNNNRRDNFEKLVKVLSNHYIEKLKN</sequence>
<feature type="active site" description="Nucleophile" evidence="4">
    <location>
        <position position="76"/>
    </location>
</feature>
<evidence type="ECO:0000256" key="2">
    <source>
        <dbReference type="ARBA" id="ARBA00022963"/>
    </source>
</evidence>
<dbReference type="OrthoDB" id="1658288at2759"/>
<comment type="caution">
    <text evidence="6">The sequence shown here is derived from an EMBL/GenBank/DDBJ whole genome shotgun (WGS) entry which is preliminary data.</text>
</comment>
<keyword evidence="1 4" id="KW-0378">Hydrolase</keyword>
<dbReference type="STRING" id="44941.A0A397U078"/>
<dbReference type="Pfam" id="PF01734">
    <property type="entry name" value="Patatin"/>
    <property type="match status" value="1"/>
</dbReference>
<dbReference type="SUPFAM" id="SSF52151">
    <property type="entry name" value="FabD/lysophospholipase-like"/>
    <property type="match status" value="1"/>
</dbReference>
<reference evidence="6 7" key="1">
    <citation type="submission" date="2018-06" db="EMBL/GenBank/DDBJ databases">
        <title>Comparative genomics reveals the genomic features of Rhizophagus irregularis, R. cerebriforme, R. diaphanum and Gigaspora rosea, and their symbiotic lifestyle signature.</title>
        <authorList>
            <person name="Morin E."/>
            <person name="San Clemente H."/>
            <person name="Chen E.C.H."/>
            <person name="De La Providencia I."/>
            <person name="Hainaut M."/>
            <person name="Kuo A."/>
            <person name="Kohler A."/>
            <person name="Murat C."/>
            <person name="Tang N."/>
            <person name="Roy S."/>
            <person name="Loubradou J."/>
            <person name="Henrissat B."/>
            <person name="Grigoriev I.V."/>
            <person name="Corradi N."/>
            <person name="Roux C."/>
            <person name="Martin F.M."/>
        </authorList>
    </citation>
    <scope>NUCLEOTIDE SEQUENCE [LARGE SCALE GENOMIC DNA]</scope>
    <source>
        <strain evidence="6 7">DAOM 194757</strain>
    </source>
</reference>
<feature type="active site" description="Proton acceptor" evidence="4">
    <location>
        <position position="207"/>
    </location>
</feature>
<dbReference type="GO" id="GO:0016740">
    <property type="term" value="F:transferase activity"/>
    <property type="evidence" value="ECO:0007669"/>
    <property type="project" value="UniProtKB-KW"/>
</dbReference>
<dbReference type="EMBL" id="QKWP01002514">
    <property type="protein sequence ID" value="RIB03071.1"/>
    <property type="molecule type" value="Genomic_DNA"/>
</dbReference>
<dbReference type="InterPro" id="IPR016035">
    <property type="entry name" value="Acyl_Trfase/lysoPLipase"/>
</dbReference>
<feature type="domain" description="PNPLA" evidence="5">
    <location>
        <begin position="12"/>
        <end position="220"/>
    </location>
</feature>
<dbReference type="CDD" id="cd07199">
    <property type="entry name" value="Pat17_PNPLA8_PNPLA9_like"/>
    <property type="match status" value="1"/>
</dbReference>
<dbReference type="Gene3D" id="3.40.1090.10">
    <property type="entry name" value="Cytosolic phospholipase A2 catalytic domain"/>
    <property type="match status" value="1"/>
</dbReference>
<evidence type="ECO:0000256" key="4">
    <source>
        <dbReference type="PROSITE-ProRule" id="PRU01161"/>
    </source>
</evidence>
<organism evidence="6 7">
    <name type="scientific">Gigaspora rosea</name>
    <dbReference type="NCBI Taxonomy" id="44941"/>
    <lineage>
        <taxon>Eukaryota</taxon>
        <taxon>Fungi</taxon>
        <taxon>Fungi incertae sedis</taxon>
        <taxon>Mucoromycota</taxon>
        <taxon>Glomeromycotina</taxon>
        <taxon>Glomeromycetes</taxon>
        <taxon>Diversisporales</taxon>
        <taxon>Gigasporaceae</taxon>
        <taxon>Gigaspora</taxon>
    </lineage>
</organism>
<feature type="short sequence motif" description="GXGXXG" evidence="4">
    <location>
        <begin position="16"/>
        <end position="21"/>
    </location>
</feature>
<proteinExistence type="predicted"/>
<accession>A0A397U078</accession>
<dbReference type="Proteomes" id="UP000266673">
    <property type="component" value="Unassembled WGS sequence"/>
</dbReference>
<comment type="caution">
    <text evidence="4">Lacks conserved residue(s) required for the propagation of feature annotation.</text>
</comment>
<evidence type="ECO:0000256" key="3">
    <source>
        <dbReference type="ARBA" id="ARBA00023098"/>
    </source>
</evidence>
<dbReference type="GO" id="GO:0016042">
    <property type="term" value="P:lipid catabolic process"/>
    <property type="evidence" value="ECO:0007669"/>
    <property type="project" value="UniProtKB-UniRule"/>
</dbReference>
<name>A0A397U078_9GLOM</name>
<dbReference type="AlphaFoldDB" id="A0A397U078"/>